<sequence>MRLGLAIVSLILIAVAMLTPGGNFPDASFNFEDKLIHFVCFGTLSFLWCGVGVKRVFVNGLQGRVLKNYLIFGVAAGIVLECAQLYIPFRSFDYMDMIVNEIGGAAGLLAYFKIPTRAIGLD</sequence>
<comment type="caution">
    <text evidence="3">The sequence shown here is derived from an EMBL/GenBank/DDBJ whole genome shotgun (WGS) entry which is preliminary data.</text>
</comment>
<evidence type="ECO:0000313" key="4">
    <source>
        <dbReference type="Proteomes" id="UP000256405"/>
    </source>
</evidence>
<gene>
    <name evidence="3" type="ORF">C8N25_11957</name>
</gene>
<dbReference type="Proteomes" id="UP000256405">
    <property type="component" value="Unassembled WGS sequence"/>
</dbReference>
<reference evidence="3 4" key="1">
    <citation type="submission" date="2018-08" db="EMBL/GenBank/DDBJ databases">
        <title>Genomic Encyclopedia of Archaeal and Bacterial Type Strains, Phase II (KMG-II): from individual species to whole genera.</title>
        <authorList>
            <person name="Goeker M."/>
        </authorList>
    </citation>
    <scope>NUCLEOTIDE SEQUENCE [LARGE SCALE GENOMIC DNA]</scope>
    <source>
        <strain evidence="3 4">DSM 15986</strain>
    </source>
</reference>
<accession>A0A3E0DKD6</accession>
<keyword evidence="1" id="KW-1133">Transmembrane helix</keyword>
<dbReference type="OrthoDB" id="1524985at2"/>
<name>A0A3E0DKD6_9BACT</name>
<keyword evidence="1" id="KW-0812">Transmembrane</keyword>
<dbReference type="NCBIfam" id="NF037970">
    <property type="entry name" value="vanZ_1"/>
    <property type="match status" value="1"/>
</dbReference>
<proteinExistence type="predicted"/>
<dbReference type="EMBL" id="QUNF01000019">
    <property type="protein sequence ID" value="REG83093.1"/>
    <property type="molecule type" value="Genomic_DNA"/>
</dbReference>
<feature type="transmembrane region" description="Helical" evidence="1">
    <location>
        <begin position="34"/>
        <end position="57"/>
    </location>
</feature>
<keyword evidence="4" id="KW-1185">Reference proteome</keyword>
<feature type="transmembrane region" description="Helical" evidence="1">
    <location>
        <begin position="69"/>
        <end position="87"/>
    </location>
</feature>
<dbReference type="AlphaFoldDB" id="A0A3E0DKD6"/>
<dbReference type="InterPro" id="IPR006976">
    <property type="entry name" value="VanZ-like"/>
</dbReference>
<dbReference type="RefSeq" id="WP_140160599.1">
    <property type="nucleotide sequence ID" value="NZ_MSSW01000044.1"/>
</dbReference>
<dbReference type="PANTHER" id="PTHR28008">
    <property type="entry name" value="DOMAIN PROTEIN, PUTATIVE (AFU_ORTHOLOGUE AFUA_3G10980)-RELATED"/>
    <property type="match status" value="1"/>
</dbReference>
<keyword evidence="1" id="KW-0472">Membrane</keyword>
<protein>
    <submittedName>
        <fullName evidence="3">VanZ like protein</fullName>
    </submittedName>
</protein>
<dbReference type="Pfam" id="PF04892">
    <property type="entry name" value="VanZ"/>
    <property type="match status" value="1"/>
</dbReference>
<evidence type="ECO:0000313" key="3">
    <source>
        <dbReference type="EMBL" id="REG83093.1"/>
    </source>
</evidence>
<evidence type="ECO:0000259" key="2">
    <source>
        <dbReference type="Pfam" id="PF04892"/>
    </source>
</evidence>
<dbReference type="PANTHER" id="PTHR28008:SF1">
    <property type="entry name" value="DOMAIN PROTEIN, PUTATIVE (AFU_ORTHOLOGUE AFUA_3G10980)-RELATED"/>
    <property type="match status" value="1"/>
</dbReference>
<organism evidence="3 4">
    <name type="scientific">Algoriphagus antarcticus</name>
    <dbReference type="NCBI Taxonomy" id="238540"/>
    <lineage>
        <taxon>Bacteria</taxon>
        <taxon>Pseudomonadati</taxon>
        <taxon>Bacteroidota</taxon>
        <taxon>Cytophagia</taxon>
        <taxon>Cytophagales</taxon>
        <taxon>Cyclobacteriaceae</taxon>
        <taxon>Algoriphagus</taxon>
    </lineage>
</organism>
<evidence type="ECO:0000256" key="1">
    <source>
        <dbReference type="SAM" id="Phobius"/>
    </source>
</evidence>
<feature type="domain" description="VanZ-like" evidence="2">
    <location>
        <begin position="33"/>
        <end position="112"/>
    </location>
</feature>